<proteinExistence type="predicted"/>
<name>A0ACC0TS52_9AGAM</name>
<accession>A0ACC0TS52</accession>
<organism evidence="1 2">
    <name type="scientific">Russula earlei</name>
    <dbReference type="NCBI Taxonomy" id="71964"/>
    <lineage>
        <taxon>Eukaryota</taxon>
        <taxon>Fungi</taxon>
        <taxon>Dikarya</taxon>
        <taxon>Basidiomycota</taxon>
        <taxon>Agaricomycotina</taxon>
        <taxon>Agaricomycetes</taxon>
        <taxon>Russulales</taxon>
        <taxon>Russulaceae</taxon>
        <taxon>Russula</taxon>
    </lineage>
</organism>
<feature type="non-terminal residue" evidence="1">
    <location>
        <position position="1"/>
    </location>
</feature>
<dbReference type="EMBL" id="JAGFNK010001125">
    <property type="protein sequence ID" value="KAI9434735.1"/>
    <property type="molecule type" value="Genomic_DNA"/>
</dbReference>
<comment type="caution">
    <text evidence="1">The sequence shown here is derived from an EMBL/GenBank/DDBJ whole genome shotgun (WGS) entry which is preliminary data.</text>
</comment>
<sequence length="443" mass="49774">CHGLINLVDCLAVSSFLYLFVAFCDNGRRGGHSYPPGPPPWPIVGNLLDVPKEAPWAAYANMRCNCLRVLGQVVVELLEKRGETYADRPALPILECALLSPKNTHRFLAQLLATPRDFRGHIERLQGKFVMSLTYGYDLKDGDTMISAPVQAVEILSRLILPGAALVNHLPFLRHVPSWVPFLSYKPLARIGKELSDKMKNEPIDFVKNAMRDGTAVQSMASEHLREVENLPSSMRHRHEEIIKVAMGSIFSGTVSSMSSFFLALVLFPRVQRRAQEELDVAIGRDRLPTFDDRKRLPYLEAFCKELLRWRMAVPHASIENDVYKDFSSLKHVHLRDFRAILHDSETYSDPEDFKPERFLDKDGSFRDDPALGLVFGCGKRICPGLLSVFNVTKAKDKSGHDIPVNAAMTVHSGIVVHPEKFECSIAPRDYIAEDLILANSLS</sequence>
<protein>
    <submittedName>
        <fullName evidence="1">Cytochrome P450</fullName>
    </submittedName>
</protein>
<dbReference type="Proteomes" id="UP001207468">
    <property type="component" value="Unassembled WGS sequence"/>
</dbReference>
<reference evidence="1" key="1">
    <citation type="submission" date="2021-03" db="EMBL/GenBank/DDBJ databases">
        <title>Evolutionary priming and transition to the ectomycorrhizal habit in an iconic lineage of mushroom-forming fungi: is preadaptation a requirement?</title>
        <authorList>
            <consortium name="DOE Joint Genome Institute"/>
            <person name="Looney B.P."/>
            <person name="Miyauchi S."/>
            <person name="Morin E."/>
            <person name="Drula E."/>
            <person name="Courty P.E."/>
            <person name="Chicoki N."/>
            <person name="Fauchery L."/>
            <person name="Kohler A."/>
            <person name="Kuo A."/>
            <person name="LaButti K."/>
            <person name="Pangilinan J."/>
            <person name="Lipzen A."/>
            <person name="Riley R."/>
            <person name="Andreopoulos W."/>
            <person name="He G."/>
            <person name="Johnson J."/>
            <person name="Barry K.W."/>
            <person name="Grigoriev I.V."/>
            <person name="Nagy L."/>
            <person name="Hibbett D."/>
            <person name="Henrissat B."/>
            <person name="Matheny P.B."/>
            <person name="Labbe J."/>
            <person name="Martin A.F."/>
        </authorList>
    </citation>
    <scope>NUCLEOTIDE SEQUENCE</scope>
    <source>
        <strain evidence="1">BPL698</strain>
    </source>
</reference>
<keyword evidence="2" id="KW-1185">Reference proteome</keyword>
<evidence type="ECO:0000313" key="2">
    <source>
        <dbReference type="Proteomes" id="UP001207468"/>
    </source>
</evidence>
<evidence type="ECO:0000313" key="1">
    <source>
        <dbReference type="EMBL" id="KAI9434735.1"/>
    </source>
</evidence>
<gene>
    <name evidence="1" type="ORF">F5148DRAFT_1267464</name>
</gene>